<dbReference type="RefSeq" id="WP_173120173.1">
    <property type="nucleotide sequence ID" value="NZ_JABRWJ010000001.1"/>
</dbReference>
<dbReference type="Proteomes" id="UP000737171">
    <property type="component" value="Unassembled WGS sequence"/>
</dbReference>
<comment type="caution">
    <text evidence="1">The sequence shown here is derived from an EMBL/GenBank/DDBJ whole genome shotgun (WGS) entry which is preliminary data.</text>
</comment>
<evidence type="ECO:0000313" key="1">
    <source>
        <dbReference type="EMBL" id="NRF65806.1"/>
    </source>
</evidence>
<dbReference type="PROSITE" id="PS51257">
    <property type="entry name" value="PROKAR_LIPOPROTEIN"/>
    <property type="match status" value="1"/>
</dbReference>
<dbReference type="PANTHER" id="PTHR35271:SF1">
    <property type="entry name" value="ABC TRANSPORTER, SUBSTRATE-BINDING LIPOPROTEIN"/>
    <property type="match status" value="1"/>
</dbReference>
<proteinExistence type="predicted"/>
<protein>
    <submittedName>
        <fullName evidence="1">ABC transporter substrate-binding protein</fullName>
    </submittedName>
</protein>
<gene>
    <name evidence="1" type="ORF">HLB44_02280</name>
</gene>
<dbReference type="Pfam" id="PF04392">
    <property type="entry name" value="ABC_sub_bind"/>
    <property type="match status" value="1"/>
</dbReference>
<name>A0ABX2EB71_9BURK</name>
<keyword evidence="2" id="KW-1185">Reference proteome</keyword>
<dbReference type="EMBL" id="JABRWJ010000001">
    <property type="protein sequence ID" value="NRF65806.1"/>
    <property type="molecule type" value="Genomic_DNA"/>
</dbReference>
<evidence type="ECO:0000313" key="2">
    <source>
        <dbReference type="Proteomes" id="UP000737171"/>
    </source>
</evidence>
<dbReference type="InterPro" id="IPR007487">
    <property type="entry name" value="ABC_transpt-TYRBP-like"/>
</dbReference>
<dbReference type="Gene3D" id="3.40.50.2300">
    <property type="match status" value="2"/>
</dbReference>
<sequence length="340" mass="36944">MSTANRRGQQRDMNPIATSRRRIAGALAGAALGCLAARVPAQRARVVRLAFLGVVAPSFPITKPGSPWGVFFRDLSARGWIDGRNLKVEVRRLAGPDSVSHLAAEVVASRPDVIVCDTSSAVLALRSLTSTIPIVIHLVGFPVELGLVTSLARPGGNVTGSADFMLPMMGKYLELLREVVPGLRRIGMLWAPHNPSAGLMHAEFQRLATEAGLQFTSLPVARPDDVAGPLQAAREARLQALYVHPFGIPKEVFAWAIEHKLPTLGQAHRGALIGYGPDAIEQFETSARYVALILDGKSPADLPVVLPRRFRLVVNLRTMRAIGIELSRNFRIRVDEFLEE</sequence>
<dbReference type="CDD" id="cd06325">
    <property type="entry name" value="PBP1_ABC_unchar_transporter"/>
    <property type="match status" value="1"/>
</dbReference>
<organism evidence="1 2">
    <name type="scientific">Pseudaquabacterium terrae</name>
    <dbReference type="NCBI Taxonomy" id="2732868"/>
    <lineage>
        <taxon>Bacteria</taxon>
        <taxon>Pseudomonadati</taxon>
        <taxon>Pseudomonadota</taxon>
        <taxon>Betaproteobacteria</taxon>
        <taxon>Burkholderiales</taxon>
        <taxon>Sphaerotilaceae</taxon>
        <taxon>Pseudaquabacterium</taxon>
    </lineage>
</organism>
<accession>A0ABX2EB71</accession>
<dbReference type="PANTHER" id="PTHR35271">
    <property type="entry name" value="ABC TRANSPORTER, SUBSTRATE-BINDING LIPOPROTEIN-RELATED"/>
    <property type="match status" value="1"/>
</dbReference>
<reference evidence="1 2" key="1">
    <citation type="submission" date="2020-05" db="EMBL/GenBank/DDBJ databases">
        <title>Aquincola sp. isolate from soil.</title>
        <authorList>
            <person name="Han J."/>
            <person name="Kim D.-U."/>
        </authorList>
    </citation>
    <scope>NUCLEOTIDE SEQUENCE [LARGE SCALE GENOMIC DNA]</scope>
    <source>
        <strain evidence="1 2">S2</strain>
    </source>
</reference>